<dbReference type="EMBL" id="CABIKO010000188">
    <property type="protein sequence ID" value="VVA30366.1"/>
    <property type="molecule type" value="Genomic_DNA"/>
</dbReference>
<dbReference type="Gramene" id="VVA30366">
    <property type="protein sequence ID" value="VVA30366"/>
    <property type="gene ID" value="Prudul26B019578"/>
</dbReference>
<feature type="compositionally biased region" description="Basic and acidic residues" evidence="1">
    <location>
        <begin position="110"/>
        <end position="125"/>
    </location>
</feature>
<organism evidence="2 3">
    <name type="scientific">Prunus dulcis</name>
    <name type="common">Almond</name>
    <name type="synonym">Amygdalus dulcis</name>
    <dbReference type="NCBI Taxonomy" id="3755"/>
    <lineage>
        <taxon>Eukaryota</taxon>
        <taxon>Viridiplantae</taxon>
        <taxon>Streptophyta</taxon>
        <taxon>Embryophyta</taxon>
        <taxon>Tracheophyta</taxon>
        <taxon>Spermatophyta</taxon>
        <taxon>Magnoliopsida</taxon>
        <taxon>eudicotyledons</taxon>
        <taxon>Gunneridae</taxon>
        <taxon>Pentapetalae</taxon>
        <taxon>rosids</taxon>
        <taxon>fabids</taxon>
        <taxon>Rosales</taxon>
        <taxon>Rosaceae</taxon>
        <taxon>Amygdaloideae</taxon>
        <taxon>Amygdaleae</taxon>
        <taxon>Prunus</taxon>
    </lineage>
</organism>
<feature type="region of interest" description="Disordered" evidence="1">
    <location>
        <begin position="109"/>
        <end position="142"/>
    </location>
</feature>
<dbReference type="Proteomes" id="UP000327085">
    <property type="component" value="Chromosome 7"/>
</dbReference>
<gene>
    <name evidence="2" type="ORF">ALMOND_2B019578</name>
</gene>
<evidence type="ECO:0000256" key="1">
    <source>
        <dbReference type="SAM" id="MobiDB-lite"/>
    </source>
</evidence>
<dbReference type="AlphaFoldDB" id="A0A5E4FS76"/>
<dbReference type="PANTHER" id="PTHR48475:SF1">
    <property type="entry name" value="RNASE H TYPE-1 DOMAIN-CONTAINING PROTEIN"/>
    <property type="match status" value="1"/>
</dbReference>
<dbReference type="InParanoid" id="A0A5E4FS76"/>
<evidence type="ECO:0000313" key="2">
    <source>
        <dbReference type="EMBL" id="VVA30366.1"/>
    </source>
</evidence>
<accession>A0A5E4FS76</accession>
<proteinExistence type="predicted"/>
<evidence type="ECO:0000313" key="3">
    <source>
        <dbReference type="Proteomes" id="UP000327085"/>
    </source>
</evidence>
<protein>
    <submittedName>
        <fullName evidence="2">PREDICTED: retrotransposon</fullName>
    </submittedName>
</protein>
<dbReference type="PANTHER" id="PTHR48475">
    <property type="entry name" value="RIBONUCLEASE H"/>
    <property type="match status" value="1"/>
</dbReference>
<dbReference type="OMA" id="ANDNHRE"/>
<name>A0A5E4FS76_PRUDU</name>
<sequence length="155" mass="17779">MANDNHREWHKRLFKALWADKTSKKIAICTTPFALTYGHDVVLHVEINVHSLRLERQPGMGEAAYIEAMMQELSQLSVIHARALNHLTVGKQVVAWAYNKKVRLQVRVRARTDPNSDPTRNERIRCNNNQVDKASSQSLSRIRILGPDPEENFSI</sequence>
<reference evidence="3" key="1">
    <citation type="journal article" date="2020" name="Plant J.">
        <title>Transposons played a major role in the diversification between the closely related almond and peach genomes: results from the almond genome sequence.</title>
        <authorList>
            <person name="Alioto T."/>
            <person name="Alexiou K.G."/>
            <person name="Bardil A."/>
            <person name="Barteri F."/>
            <person name="Castanera R."/>
            <person name="Cruz F."/>
            <person name="Dhingra A."/>
            <person name="Duval H."/>
            <person name="Fernandez I Marti A."/>
            <person name="Frias L."/>
            <person name="Galan B."/>
            <person name="Garcia J.L."/>
            <person name="Howad W."/>
            <person name="Gomez-Garrido J."/>
            <person name="Gut M."/>
            <person name="Julca I."/>
            <person name="Morata J."/>
            <person name="Puigdomenech P."/>
            <person name="Ribeca P."/>
            <person name="Rubio Cabetas M.J."/>
            <person name="Vlasova A."/>
            <person name="Wirthensohn M."/>
            <person name="Garcia-Mas J."/>
            <person name="Gabaldon T."/>
            <person name="Casacuberta J.M."/>
            <person name="Arus P."/>
        </authorList>
    </citation>
    <scope>NUCLEOTIDE SEQUENCE [LARGE SCALE GENOMIC DNA]</scope>
    <source>
        <strain evidence="3">cv. Texas</strain>
    </source>
</reference>
<feature type="compositionally biased region" description="Polar residues" evidence="1">
    <location>
        <begin position="126"/>
        <end position="140"/>
    </location>
</feature>